<protein>
    <submittedName>
        <fullName evidence="3">Lactonase, 7-bladed beta-propeller-domain-containing protein</fullName>
    </submittedName>
</protein>
<evidence type="ECO:0000256" key="1">
    <source>
        <dbReference type="ARBA" id="ARBA00005564"/>
    </source>
</evidence>
<keyword evidence="2" id="KW-0732">Signal</keyword>
<dbReference type="InterPro" id="IPR015943">
    <property type="entry name" value="WD40/YVTN_repeat-like_dom_sf"/>
</dbReference>
<dbReference type="PANTHER" id="PTHR30344">
    <property type="entry name" value="6-PHOSPHOGLUCONOLACTONASE-RELATED"/>
    <property type="match status" value="1"/>
</dbReference>
<comment type="similarity">
    <text evidence="1">Belongs to the cycloisomerase 2 family.</text>
</comment>
<dbReference type="PANTHER" id="PTHR30344:SF1">
    <property type="entry name" value="6-PHOSPHOGLUCONOLACTONASE"/>
    <property type="match status" value="1"/>
</dbReference>
<comment type="caution">
    <text evidence="3">The sequence shown here is derived from an EMBL/GenBank/DDBJ whole genome shotgun (WGS) entry which is preliminary data.</text>
</comment>
<gene>
    <name evidence="3" type="ORF">IWX90DRAFT_419666</name>
</gene>
<evidence type="ECO:0000313" key="3">
    <source>
        <dbReference type="EMBL" id="KAK8176916.1"/>
    </source>
</evidence>
<reference evidence="3 4" key="1">
    <citation type="journal article" date="2022" name="G3 (Bethesda)">
        <title>Enemy or ally: a genomic approach to elucidate the lifestyle of Phyllosticta citrichinaensis.</title>
        <authorList>
            <person name="Buijs V.A."/>
            <person name="Groenewald J.Z."/>
            <person name="Haridas S."/>
            <person name="LaButti K.M."/>
            <person name="Lipzen A."/>
            <person name="Martin F.M."/>
            <person name="Barry K."/>
            <person name="Grigoriev I.V."/>
            <person name="Crous P.W."/>
            <person name="Seidl M.F."/>
        </authorList>
    </citation>
    <scope>NUCLEOTIDE SEQUENCE [LARGE SCALE GENOMIC DNA]</scope>
    <source>
        <strain evidence="3 4">CBS 129764</strain>
    </source>
</reference>
<accession>A0ABR1Y5M3</accession>
<dbReference type="SUPFAM" id="SSF50974">
    <property type="entry name" value="Nitrous oxide reductase, N-terminal domain"/>
    <property type="match status" value="1"/>
</dbReference>
<organism evidence="3 4">
    <name type="scientific">Phyllosticta citrichinensis</name>
    <dbReference type="NCBI Taxonomy" id="1130410"/>
    <lineage>
        <taxon>Eukaryota</taxon>
        <taxon>Fungi</taxon>
        <taxon>Dikarya</taxon>
        <taxon>Ascomycota</taxon>
        <taxon>Pezizomycotina</taxon>
        <taxon>Dothideomycetes</taxon>
        <taxon>Dothideomycetes incertae sedis</taxon>
        <taxon>Botryosphaeriales</taxon>
        <taxon>Phyllostictaceae</taxon>
        <taxon>Phyllosticta</taxon>
    </lineage>
</organism>
<dbReference type="Proteomes" id="UP001456524">
    <property type="component" value="Unassembled WGS sequence"/>
</dbReference>
<dbReference type="EMBL" id="JBBWUH010000001">
    <property type="protein sequence ID" value="KAK8176916.1"/>
    <property type="molecule type" value="Genomic_DNA"/>
</dbReference>
<evidence type="ECO:0000256" key="2">
    <source>
        <dbReference type="SAM" id="SignalP"/>
    </source>
</evidence>
<dbReference type="InterPro" id="IPR019405">
    <property type="entry name" value="Lactonase_7-beta_prop"/>
</dbReference>
<feature type="chain" id="PRO_5047325018" evidence="2">
    <location>
        <begin position="23"/>
        <end position="567"/>
    </location>
</feature>
<evidence type="ECO:0000313" key="4">
    <source>
        <dbReference type="Proteomes" id="UP001456524"/>
    </source>
</evidence>
<dbReference type="InterPro" id="IPR050282">
    <property type="entry name" value="Cycloisomerase_2"/>
</dbReference>
<sequence length="567" mass="63730">MSAMLMLILLLLAALAPCPAAGRDWKRREVLFVTSYNGGYQDRGYIASVLLEQKKTKKKEQNKWQMDPINWDTRCGISPSSLFVDDSRGMMYCIDEGLGAPNGSITSYKLFFSPSGAFTGLFRPPRDHVITLPGGVSATTYGFSKKDPYRPKDPTGEYFGMIPPPHYLAVAHYNGSALSGWRAENRMTSVYDWDLNTRAGHYIYQLDKPGPNPQSQDASHPHQALLDPTTEFLLVPDLGADMVRIYQNSRRPRREEKGYLDPQPPLLIPAGCGPRHGAFVRHKSKTPKKERNEDQVYQQWNTYFHLVCELNNSIISYKVDYIKRPNLNAWFPTWSDEKGNQNLAKALEFKQIGVQNTFGGTRDPEGAAAAEIVVSPDKRFVIVSNRNDSSFPDFRTLGPSYPDPREPLPKVESDSLATFSIAGDGSLKFEELSPAGGSFPRSFDLNRKGDVVAVALQYSKALAFFSRNVTSGRMGREILRHENMGNLTSVTFWKSPLAFNGPMPGGWDAAKLCLVKIEKTDPGICHKDVFHWPKSIQWPDDWRNLQNYPAPGTSLIDRFPWVTFETT</sequence>
<keyword evidence="4" id="KW-1185">Reference proteome</keyword>
<dbReference type="Pfam" id="PF10282">
    <property type="entry name" value="Lactonase"/>
    <property type="match status" value="1"/>
</dbReference>
<name>A0ABR1Y5M3_9PEZI</name>
<feature type="signal peptide" evidence="2">
    <location>
        <begin position="1"/>
        <end position="22"/>
    </location>
</feature>
<dbReference type="Gene3D" id="2.130.10.10">
    <property type="entry name" value="YVTN repeat-like/Quinoprotein amine dehydrogenase"/>
    <property type="match status" value="1"/>
</dbReference>
<dbReference type="InterPro" id="IPR011045">
    <property type="entry name" value="N2O_reductase_N"/>
</dbReference>
<proteinExistence type="inferred from homology"/>